<dbReference type="EMBL" id="FUKJ01000240">
    <property type="protein sequence ID" value="SJM93189.1"/>
    <property type="molecule type" value="Genomic_DNA"/>
</dbReference>
<dbReference type="Proteomes" id="UP000195442">
    <property type="component" value="Unassembled WGS sequence"/>
</dbReference>
<evidence type="ECO:0000256" key="1">
    <source>
        <dbReference type="SAM" id="Phobius"/>
    </source>
</evidence>
<feature type="transmembrane region" description="Helical" evidence="1">
    <location>
        <begin position="172"/>
        <end position="195"/>
    </location>
</feature>
<keyword evidence="1" id="KW-0812">Transmembrane</keyword>
<dbReference type="AlphaFoldDB" id="A0A1R4HAF1"/>
<evidence type="ECO:0000259" key="2">
    <source>
        <dbReference type="Pfam" id="PF07786"/>
    </source>
</evidence>
<feature type="transmembrane region" description="Helical" evidence="1">
    <location>
        <begin position="36"/>
        <end position="54"/>
    </location>
</feature>
<gene>
    <name evidence="3" type="ORF">CRENPOLYSF2_3140001</name>
</gene>
<dbReference type="PANTHER" id="PTHR40407:SF1">
    <property type="entry name" value="HEPARAN-ALPHA-GLUCOSAMINIDE N-ACETYLTRANSFERASE CATALYTIC DOMAIN-CONTAINING PROTEIN"/>
    <property type="match status" value="1"/>
</dbReference>
<feature type="transmembrane region" description="Helical" evidence="1">
    <location>
        <begin position="126"/>
        <end position="152"/>
    </location>
</feature>
<feature type="transmembrane region" description="Helical" evidence="1">
    <location>
        <begin position="289"/>
        <end position="312"/>
    </location>
</feature>
<evidence type="ECO:0000313" key="3">
    <source>
        <dbReference type="EMBL" id="SJM93189.1"/>
    </source>
</evidence>
<organism evidence="3 4">
    <name type="scientific">Crenothrix polyspora</name>
    <dbReference type="NCBI Taxonomy" id="360316"/>
    <lineage>
        <taxon>Bacteria</taxon>
        <taxon>Pseudomonadati</taxon>
        <taxon>Pseudomonadota</taxon>
        <taxon>Gammaproteobacteria</taxon>
        <taxon>Methylococcales</taxon>
        <taxon>Crenotrichaceae</taxon>
        <taxon>Crenothrix</taxon>
    </lineage>
</organism>
<reference evidence="4" key="1">
    <citation type="submission" date="2017-02" db="EMBL/GenBank/DDBJ databases">
        <authorList>
            <person name="Daims H."/>
        </authorList>
    </citation>
    <scope>NUCLEOTIDE SEQUENCE [LARGE SCALE GENOMIC DNA]</scope>
</reference>
<feature type="transmembrane region" description="Helical" evidence="1">
    <location>
        <begin position="202"/>
        <end position="220"/>
    </location>
</feature>
<name>A0A1R4HAF1_9GAMM</name>
<proteinExistence type="predicted"/>
<feature type="transmembrane region" description="Helical" evidence="1">
    <location>
        <begin position="252"/>
        <end position="269"/>
    </location>
</feature>
<feature type="transmembrane region" description="Helical" evidence="1">
    <location>
        <begin position="332"/>
        <end position="354"/>
    </location>
</feature>
<dbReference type="PANTHER" id="PTHR40407">
    <property type="entry name" value="MEMBRANE PROTEIN-LIKE PROTEIN"/>
    <property type="match status" value="1"/>
</dbReference>
<feature type="transmembrane region" description="Helical" evidence="1">
    <location>
        <begin position="101"/>
        <end position="119"/>
    </location>
</feature>
<keyword evidence="1" id="KW-1133">Transmembrane helix</keyword>
<sequence>MALMALDHTRDFFSNAPFSPTDLNQTSAALFLTRWITHYCAPTFVFLTGVSAYLSTVRHAMTAWQLASYLLTRGVWLIVLELTVVRFGWAFSWNYHDLYGAVIWALGWSMIVLAGLVFLPRWAIGLFALVIIASHNLFDTIQPVDMGAWSWLWTILHVPGRIEYLPGYSLAVIYPLIPWVGVMAAGYWLAPVFLLAPKTRKILLLLLGLSLITAFLVLRLNNIYGDQPWSVQKDSLFTLFAILNCGKYPPSLLYLLMTLGPMLLGLVLFESSKLPGFSRPLLVFGRVPLFFYLIHLMLIHGTALVVGQFRGLPIDWLFRGFGFMPDMPTSRYGYDLLTVYAVWLVMLLLLYPVCHAYARFKQQHPEIRWLAYL</sequence>
<evidence type="ECO:0000313" key="4">
    <source>
        <dbReference type="Proteomes" id="UP000195442"/>
    </source>
</evidence>
<keyword evidence="1" id="KW-0472">Membrane</keyword>
<dbReference type="Pfam" id="PF07786">
    <property type="entry name" value="HGSNAT_cat"/>
    <property type="match status" value="1"/>
</dbReference>
<dbReference type="InterPro" id="IPR012429">
    <property type="entry name" value="HGSNAT_cat"/>
</dbReference>
<accession>A0A1R4HAF1</accession>
<feature type="domain" description="Heparan-alpha-glucosaminide N-acetyltransferase catalytic" evidence="2">
    <location>
        <begin position="30"/>
        <end position="200"/>
    </location>
</feature>
<keyword evidence="4" id="KW-1185">Reference proteome</keyword>
<protein>
    <submittedName>
        <fullName evidence="3">Putative membrane protein</fullName>
    </submittedName>
</protein>
<feature type="transmembrane region" description="Helical" evidence="1">
    <location>
        <begin position="66"/>
        <end position="89"/>
    </location>
</feature>